<sequence>MIPVAEGLAQCGGARWFDLADRVTGVVRRVFLWVPPGEAPAEGWPSLLMTDGNAVIGTAVDAMRAQAFYPTGTNLGWGVLIAVGYPTDDAYDPFRRSWDLGPPPGASYPPFWPDTPEVRTGGGAEMARFLLEDLRDFLSTRVALDPAHAGLFGHSFGGLFALWLLFTRPDAFTHWIAASPAITWENSFLLTHRDGFDPAGRRLVVLLSAGEWEGDDLAPFQRAAPDAERRLAEKATTRTIAAAQEMAAHLAALGLAVRYETYAGETHMSVLPVAVNRALHCVFALGAPQ</sequence>
<dbReference type="PANTHER" id="PTHR40841:SF2">
    <property type="entry name" value="SIDEROPHORE-DEGRADING ESTERASE (EUROFUNG)"/>
    <property type="match status" value="1"/>
</dbReference>
<evidence type="ECO:0000256" key="1">
    <source>
        <dbReference type="ARBA" id="ARBA00005622"/>
    </source>
</evidence>
<evidence type="ECO:0000313" key="4">
    <source>
        <dbReference type="Proteomes" id="UP000244224"/>
    </source>
</evidence>
<gene>
    <name evidence="3" type="ORF">C8N34_107140</name>
</gene>
<evidence type="ECO:0000256" key="2">
    <source>
        <dbReference type="ARBA" id="ARBA00022801"/>
    </source>
</evidence>
<comment type="caution">
    <text evidence="3">The sequence shown here is derived from an EMBL/GenBank/DDBJ whole genome shotgun (WGS) entry which is preliminary data.</text>
</comment>
<dbReference type="Pfam" id="PF00756">
    <property type="entry name" value="Esterase"/>
    <property type="match status" value="1"/>
</dbReference>
<dbReference type="OrthoDB" id="9784036at2"/>
<proteinExistence type="inferred from homology"/>
<dbReference type="InterPro" id="IPR052558">
    <property type="entry name" value="Siderophore_Hydrolase_D"/>
</dbReference>
<dbReference type="SUPFAM" id="SSF53474">
    <property type="entry name" value="alpha/beta-Hydrolases"/>
    <property type="match status" value="1"/>
</dbReference>
<keyword evidence="4" id="KW-1185">Reference proteome</keyword>
<evidence type="ECO:0000313" key="3">
    <source>
        <dbReference type="EMBL" id="PTX49493.1"/>
    </source>
</evidence>
<dbReference type="PANTHER" id="PTHR40841">
    <property type="entry name" value="SIDEROPHORE TRIACETYLFUSARININE C ESTERASE"/>
    <property type="match status" value="1"/>
</dbReference>
<comment type="similarity">
    <text evidence="1">Belongs to the esterase D family.</text>
</comment>
<keyword evidence="2" id="KW-0378">Hydrolase</keyword>
<accession>A0A2T6B0F7</accession>
<dbReference type="GO" id="GO:0016788">
    <property type="term" value="F:hydrolase activity, acting on ester bonds"/>
    <property type="evidence" value="ECO:0007669"/>
    <property type="project" value="TreeGrafter"/>
</dbReference>
<name>A0A2T6B0F7_9RHOB</name>
<dbReference type="Gene3D" id="3.40.50.1820">
    <property type="entry name" value="alpha/beta hydrolase"/>
    <property type="match status" value="1"/>
</dbReference>
<dbReference type="AlphaFoldDB" id="A0A2T6B0F7"/>
<dbReference type="EMBL" id="QBKP01000007">
    <property type="protein sequence ID" value="PTX49493.1"/>
    <property type="molecule type" value="Genomic_DNA"/>
</dbReference>
<dbReference type="RefSeq" id="WP_054303010.1">
    <property type="nucleotide sequence ID" value="NZ_QBKP01000007.1"/>
</dbReference>
<dbReference type="Proteomes" id="UP000244224">
    <property type="component" value="Unassembled WGS sequence"/>
</dbReference>
<reference evidence="3 4" key="1">
    <citation type="submission" date="2018-04" db="EMBL/GenBank/DDBJ databases">
        <title>Genomic Encyclopedia of Archaeal and Bacterial Type Strains, Phase II (KMG-II): from individual species to whole genera.</title>
        <authorList>
            <person name="Goeker M."/>
        </authorList>
    </citation>
    <scope>NUCLEOTIDE SEQUENCE [LARGE SCALE GENOMIC DNA]</scope>
    <source>
        <strain evidence="3 4">DSM 21823</strain>
    </source>
</reference>
<protein>
    <recommendedName>
        <fullName evidence="5">Esterase</fullName>
    </recommendedName>
</protein>
<dbReference type="InterPro" id="IPR029058">
    <property type="entry name" value="AB_hydrolase_fold"/>
</dbReference>
<dbReference type="InterPro" id="IPR000801">
    <property type="entry name" value="Esterase-like"/>
</dbReference>
<organism evidence="3 4">
    <name type="scientific">Gemmobacter caeni</name>
    <dbReference type="NCBI Taxonomy" id="589035"/>
    <lineage>
        <taxon>Bacteria</taxon>
        <taxon>Pseudomonadati</taxon>
        <taxon>Pseudomonadota</taxon>
        <taxon>Alphaproteobacteria</taxon>
        <taxon>Rhodobacterales</taxon>
        <taxon>Paracoccaceae</taxon>
        <taxon>Gemmobacter</taxon>
    </lineage>
</organism>
<evidence type="ECO:0008006" key="5">
    <source>
        <dbReference type="Google" id="ProtNLM"/>
    </source>
</evidence>